<keyword evidence="1" id="KW-1133">Transmembrane helix</keyword>
<feature type="transmembrane region" description="Helical" evidence="1">
    <location>
        <begin position="196"/>
        <end position="216"/>
    </location>
</feature>
<keyword evidence="1" id="KW-0472">Membrane</keyword>
<evidence type="ECO:0000313" key="2">
    <source>
        <dbReference type="EMBL" id="RZB51948.1"/>
    </source>
</evidence>
<accession>A0A445FSR1</accession>
<feature type="transmembrane region" description="Helical" evidence="1">
    <location>
        <begin position="288"/>
        <end position="307"/>
    </location>
</feature>
<dbReference type="AlphaFoldDB" id="A0A445FSR1"/>
<feature type="transmembrane region" description="Helical" evidence="1">
    <location>
        <begin position="31"/>
        <end position="51"/>
    </location>
</feature>
<proteinExistence type="predicted"/>
<dbReference type="PANTHER" id="PTHR36714">
    <property type="entry name" value="T23E23.1"/>
    <property type="match status" value="1"/>
</dbReference>
<evidence type="ECO:0000256" key="1">
    <source>
        <dbReference type="SAM" id="Phobius"/>
    </source>
</evidence>
<dbReference type="Gramene" id="XM_028356827.1">
    <property type="protein sequence ID" value="XP_028212628.1"/>
    <property type="gene ID" value="LOC114395120"/>
</dbReference>
<keyword evidence="3" id="KW-1185">Reference proteome</keyword>
<evidence type="ECO:0000313" key="3">
    <source>
        <dbReference type="Proteomes" id="UP000289340"/>
    </source>
</evidence>
<keyword evidence="1" id="KW-0812">Transmembrane</keyword>
<dbReference type="PANTHER" id="PTHR36714:SF7">
    <property type="entry name" value="TRANSMEMBRANE PROTEIN"/>
    <property type="match status" value="1"/>
</dbReference>
<comment type="caution">
    <text evidence="2">The sequence shown here is derived from an EMBL/GenBank/DDBJ whole genome shotgun (WGS) entry which is preliminary data.</text>
</comment>
<gene>
    <name evidence="2" type="ORF">D0Y65_048391</name>
</gene>
<dbReference type="Proteomes" id="UP000289340">
    <property type="component" value="Chromosome 18"/>
</dbReference>
<name>A0A445FSR1_GLYSO</name>
<feature type="transmembrane region" description="Helical" evidence="1">
    <location>
        <begin position="167"/>
        <end position="190"/>
    </location>
</feature>
<feature type="transmembrane region" description="Helical" evidence="1">
    <location>
        <begin position="108"/>
        <end position="134"/>
    </location>
</feature>
<feature type="transmembrane region" description="Helical" evidence="1">
    <location>
        <begin position="255"/>
        <end position="276"/>
    </location>
</feature>
<reference evidence="2 3" key="1">
    <citation type="submission" date="2018-09" db="EMBL/GenBank/DDBJ databases">
        <title>A high-quality reference genome of wild soybean provides a powerful tool to mine soybean genomes.</title>
        <authorList>
            <person name="Xie M."/>
            <person name="Chung C.Y.L."/>
            <person name="Li M.-W."/>
            <person name="Wong F.-L."/>
            <person name="Chan T.-F."/>
            <person name="Lam H.-M."/>
        </authorList>
    </citation>
    <scope>NUCLEOTIDE SEQUENCE [LARGE SCALE GENOMIC DNA]</scope>
    <source>
        <strain evidence="3">cv. W05</strain>
        <tissue evidence="2">Hypocotyl of etiolated seedlings</tissue>
    </source>
</reference>
<protein>
    <submittedName>
        <fullName evidence="2">Uncharacterized protein</fullName>
    </submittedName>
</protein>
<dbReference type="EMBL" id="QZWG01000018">
    <property type="protein sequence ID" value="RZB51948.1"/>
    <property type="molecule type" value="Genomic_DNA"/>
</dbReference>
<sequence>MESESNKSKQKQKLEVYDILWESVVIYFRNLNFIIFTFLTSIPLFCIMVYFEIFLQELLVETSNIVNLPHESHDDSTVFTDYDFIDYRYSYRPDLIIDRFNKDYVLKLILTGFIYMVPLYVLEFVSAIVTIALASKLHSKEKKMTLKEMVQKPFDLSKLRGSFVTSVYVLFLTTTHQLGLLFIVLNYHVYLKDSSFYLLFAVICSAAFAKVLRMYLEWSAMWNMSLVMSVLEGIYGVDALAVSAYFSRGCHRRGLFLMLIFFAWGHLLRLSCYHIGGYEQGNAIFVQVGLYCMVNPLKWVACMIYAHDCKERKLEKKADEESGKDVKNGS</sequence>
<organism evidence="2 3">
    <name type="scientific">Glycine soja</name>
    <name type="common">Wild soybean</name>
    <dbReference type="NCBI Taxonomy" id="3848"/>
    <lineage>
        <taxon>Eukaryota</taxon>
        <taxon>Viridiplantae</taxon>
        <taxon>Streptophyta</taxon>
        <taxon>Embryophyta</taxon>
        <taxon>Tracheophyta</taxon>
        <taxon>Spermatophyta</taxon>
        <taxon>Magnoliopsida</taxon>
        <taxon>eudicotyledons</taxon>
        <taxon>Gunneridae</taxon>
        <taxon>Pentapetalae</taxon>
        <taxon>rosids</taxon>
        <taxon>fabids</taxon>
        <taxon>Fabales</taxon>
        <taxon>Fabaceae</taxon>
        <taxon>Papilionoideae</taxon>
        <taxon>50 kb inversion clade</taxon>
        <taxon>NPAAA clade</taxon>
        <taxon>indigoferoid/millettioid clade</taxon>
        <taxon>Phaseoleae</taxon>
        <taxon>Glycine</taxon>
        <taxon>Glycine subgen. Soja</taxon>
    </lineage>
</organism>